<dbReference type="OrthoDB" id="5494968at2"/>
<keyword evidence="2" id="KW-0342">GTP-binding</keyword>
<evidence type="ECO:0000313" key="5">
    <source>
        <dbReference type="Proteomes" id="UP000019678"/>
    </source>
</evidence>
<evidence type="ECO:0000256" key="3">
    <source>
        <dbReference type="SAM" id="MobiDB-lite"/>
    </source>
</evidence>
<dbReference type="GO" id="GO:0003924">
    <property type="term" value="F:GTPase activity"/>
    <property type="evidence" value="ECO:0007669"/>
    <property type="project" value="InterPro"/>
</dbReference>
<sequence length="510" mass="54206">MASVNPLSRELVFKVVYYGPGLGGKTTTLEYLHRTTKPEHRGKLVSLATPVDRTLYFDFLPVRLPPVRGMNVRLQLFTVPGQVYFNATRKLVLTGADGIVFVSDSQRARADSNLESLENLRDNLAEQGRELGQIPLVFQHNKRDLPELLSIEELDEMLNPFDAISVPASARTGLGVFEGLEVISERVLRAFEQRLPEEVSGFGATFDAIEGGLVTALRDASPHLAYEPVVSRVSAPSAAWPSMPPHATLEEPTSEELSHEELGIGTIGTATMSHDGFGSDGIGSDGLGSEELGSEVPSSDEFGAGALSSEVLSTEAMSSEAMSAEAMSAEAMSSARTVIPDGDELHGGEDGARNPRGGGEGDEAGHGIPSSAIVMGQPSTDQGPLSLSSPRATSASLRRGLSFALLWPPGERELCAEVEEAFAAGQYSQAVLRCEALLAHLVEHAADLFGASPETRDPAVIPLLLGLDGRRYLGFRAMTLKARTGNELSARDALSAFGFVIGARLAQLSL</sequence>
<keyword evidence="5" id="KW-1185">Reference proteome</keyword>
<dbReference type="Gene3D" id="3.40.50.300">
    <property type="entry name" value="P-loop containing nucleotide triphosphate hydrolases"/>
    <property type="match status" value="1"/>
</dbReference>
<feature type="compositionally biased region" description="Polar residues" evidence="3">
    <location>
        <begin position="377"/>
        <end position="391"/>
    </location>
</feature>
<gene>
    <name evidence="4" type="ORF">CAP_7530</name>
</gene>
<dbReference type="PANTHER" id="PTHR42708:SF1">
    <property type="entry name" value="GLIDING MOTILITY PROTEIN MGLA"/>
    <property type="match status" value="1"/>
</dbReference>
<comment type="caution">
    <text evidence="4">The sequence shown here is derived from an EMBL/GenBank/DDBJ whole genome shotgun (WGS) entry which is preliminary data.</text>
</comment>
<dbReference type="PANTHER" id="PTHR42708">
    <property type="entry name" value="ATP/GTP-BINDING PROTEIN-RELATED"/>
    <property type="match status" value="1"/>
</dbReference>
<name>A0A017T0K6_9BACT</name>
<feature type="compositionally biased region" description="Basic and acidic residues" evidence="3">
    <location>
        <begin position="343"/>
        <end position="353"/>
    </location>
</feature>
<proteinExistence type="predicted"/>
<dbReference type="InterPro" id="IPR052705">
    <property type="entry name" value="Gliding_Motility_GTPase"/>
</dbReference>
<feature type="region of interest" description="Disordered" evidence="3">
    <location>
        <begin position="274"/>
        <end position="303"/>
    </location>
</feature>
<keyword evidence="1" id="KW-0547">Nucleotide-binding</keyword>
<feature type="region of interest" description="Disordered" evidence="3">
    <location>
        <begin position="340"/>
        <end position="391"/>
    </location>
</feature>
<evidence type="ECO:0000313" key="4">
    <source>
        <dbReference type="EMBL" id="EYF02051.1"/>
    </source>
</evidence>
<evidence type="ECO:0000256" key="2">
    <source>
        <dbReference type="ARBA" id="ARBA00023134"/>
    </source>
</evidence>
<dbReference type="InterPro" id="IPR027417">
    <property type="entry name" value="P-loop_NTPase"/>
</dbReference>
<dbReference type="Pfam" id="PF00025">
    <property type="entry name" value="Arf"/>
    <property type="match status" value="1"/>
</dbReference>
<dbReference type="CDD" id="cd00882">
    <property type="entry name" value="Ras_like_GTPase"/>
    <property type="match status" value="1"/>
</dbReference>
<evidence type="ECO:0000256" key="1">
    <source>
        <dbReference type="ARBA" id="ARBA00022741"/>
    </source>
</evidence>
<feature type="compositionally biased region" description="Low complexity" evidence="3">
    <location>
        <begin position="287"/>
        <end position="299"/>
    </location>
</feature>
<reference evidence="4 5" key="1">
    <citation type="submission" date="2013-05" db="EMBL/GenBank/DDBJ databases">
        <title>Genome assembly of Chondromyces apiculatus DSM 436.</title>
        <authorList>
            <person name="Sharma G."/>
            <person name="Khatri I."/>
            <person name="Kaur C."/>
            <person name="Mayilraj S."/>
            <person name="Subramanian S."/>
        </authorList>
    </citation>
    <scope>NUCLEOTIDE SEQUENCE [LARGE SCALE GENOMIC DNA]</scope>
    <source>
        <strain evidence="4 5">DSM 436</strain>
    </source>
</reference>
<accession>A0A017T0K6</accession>
<dbReference type="eggNOG" id="COG1100">
    <property type="taxonomic scope" value="Bacteria"/>
</dbReference>
<dbReference type="STRING" id="1192034.CAP_7530"/>
<dbReference type="Proteomes" id="UP000019678">
    <property type="component" value="Unassembled WGS sequence"/>
</dbReference>
<dbReference type="GO" id="GO:0005525">
    <property type="term" value="F:GTP binding"/>
    <property type="evidence" value="ECO:0007669"/>
    <property type="project" value="UniProtKB-KW"/>
</dbReference>
<dbReference type="RefSeq" id="WP_044248216.1">
    <property type="nucleotide sequence ID" value="NZ_ASRX01000067.1"/>
</dbReference>
<dbReference type="InterPro" id="IPR006689">
    <property type="entry name" value="Small_GTPase_ARF/SAR"/>
</dbReference>
<protein>
    <submittedName>
        <fullName evidence="4">Gliding motility protein MglA</fullName>
    </submittedName>
</protein>
<organism evidence="4 5">
    <name type="scientific">Chondromyces apiculatus DSM 436</name>
    <dbReference type="NCBI Taxonomy" id="1192034"/>
    <lineage>
        <taxon>Bacteria</taxon>
        <taxon>Pseudomonadati</taxon>
        <taxon>Myxococcota</taxon>
        <taxon>Polyangia</taxon>
        <taxon>Polyangiales</taxon>
        <taxon>Polyangiaceae</taxon>
        <taxon>Chondromyces</taxon>
    </lineage>
</organism>
<dbReference type="EMBL" id="ASRX01000067">
    <property type="protein sequence ID" value="EYF02051.1"/>
    <property type="molecule type" value="Genomic_DNA"/>
</dbReference>
<dbReference type="AlphaFoldDB" id="A0A017T0K6"/>
<dbReference type="SUPFAM" id="SSF52540">
    <property type="entry name" value="P-loop containing nucleoside triphosphate hydrolases"/>
    <property type="match status" value="1"/>
</dbReference>